<dbReference type="HOGENOM" id="CLU_074054_1_0_11"/>
<evidence type="ECO:0000313" key="2">
    <source>
        <dbReference type="EMBL" id="BAF40338.1"/>
    </source>
</evidence>
<dbReference type="EMBL" id="AP009256">
    <property type="protein sequence ID" value="BAF40338.1"/>
    <property type="molecule type" value="Genomic_DNA"/>
</dbReference>
<reference evidence="2 3" key="1">
    <citation type="submission" date="2006-12" db="EMBL/GenBank/DDBJ databases">
        <title>Bifidobacterium adolescentis complete genome sequence.</title>
        <authorList>
            <person name="Suzuki T."/>
            <person name="Tsuda Y."/>
            <person name="Kanou N."/>
            <person name="Inoue T."/>
            <person name="Kumazaki K."/>
            <person name="Nagano S."/>
            <person name="Hirai S."/>
            <person name="Tanaka K."/>
            <person name="Watanabe K."/>
        </authorList>
    </citation>
    <scope>NUCLEOTIDE SEQUENCE [LARGE SCALE GENOMIC DNA]</scope>
    <source>
        <strain evidence="3">ATCC 15703 / DSM 20083 / NCTC 11814 / E194a</strain>
    </source>
</reference>
<evidence type="ECO:0000313" key="3">
    <source>
        <dbReference type="Proteomes" id="UP000008702"/>
    </source>
</evidence>
<keyword evidence="1" id="KW-0472">Membrane</keyword>
<feature type="transmembrane region" description="Helical" evidence="1">
    <location>
        <begin position="175"/>
        <end position="194"/>
    </location>
</feature>
<sequence length="282" mass="30933">MPRATRGKIAIGGHMEGYAEQGARTDSTDQIGFGGARRNRKKRRGLTVFQLKVIGAVALALSAGSTTIVPLFFGSDTNNMTSLTAMVLSEVVSWFAIPIYAWLLVQGFRETHSRVAYGLQLFILAVVCEVPYDLATSHKAFDLGSQNPVFGLFVAFVVLAALDWVASRYQKAMKVLLSVGLVVIGLLWDLLLRIGLRQHMMSIGSVTLGFVLIFALMRQYENSMMFTAGLFGAVMMIAPGVGVAFVHYYNGKLGYKHQWTKWAFYAVYPVILIICAICATLA</sequence>
<proteinExistence type="predicted"/>
<evidence type="ECO:0000256" key="1">
    <source>
        <dbReference type="SAM" id="Phobius"/>
    </source>
</evidence>
<keyword evidence="1" id="KW-1133">Transmembrane helix</keyword>
<feature type="transmembrane region" description="Helical" evidence="1">
    <location>
        <begin position="46"/>
        <end position="73"/>
    </location>
</feature>
<dbReference type="DNASU" id="4556949"/>
<organism evidence="2 3">
    <name type="scientific">Bifidobacterium adolescentis (strain ATCC 15703 / DSM 20083 / NCTC 11814 / E194a)</name>
    <dbReference type="NCBI Taxonomy" id="367928"/>
    <lineage>
        <taxon>Bacteria</taxon>
        <taxon>Bacillati</taxon>
        <taxon>Actinomycetota</taxon>
        <taxon>Actinomycetes</taxon>
        <taxon>Bifidobacteriales</taxon>
        <taxon>Bifidobacteriaceae</taxon>
        <taxon>Bifidobacterium</taxon>
    </lineage>
</organism>
<feature type="transmembrane region" description="Helical" evidence="1">
    <location>
        <begin position="200"/>
        <end position="217"/>
    </location>
</feature>
<feature type="transmembrane region" description="Helical" evidence="1">
    <location>
        <begin position="147"/>
        <end position="166"/>
    </location>
</feature>
<feature type="transmembrane region" description="Helical" evidence="1">
    <location>
        <begin position="229"/>
        <end position="250"/>
    </location>
</feature>
<name>A1A3Q5_BIFAA</name>
<protein>
    <submittedName>
        <fullName evidence="2">ABC transport system membrane protein</fullName>
    </submittedName>
</protein>
<feature type="transmembrane region" description="Helical" evidence="1">
    <location>
        <begin position="117"/>
        <end position="135"/>
    </location>
</feature>
<feature type="transmembrane region" description="Helical" evidence="1">
    <location>
        <begin position="262"/>
        <end position="281"/>
    </location>
</feature>
<gene>
    <name evidence="2" type="ordered locus">BAD_1557</name>
</gene>
<feature type="transmembrane region" description="Helical" evidence="1">
    <location>
        <begin position="85"/>
        <end position="105"/>
    </location>
</feature>
<keyword evidence="3" id="KW-1185">Reference proteome</keyword>
<dbReference type="STRING" id="367928.BAD_1557"/>
<dbReference type="AlphaFoldDB" id="A1A3Q5"/>
<keyword evidence="1" id="KW-0812">Transmembrane</keyword>
<dbReference type="Proteomes" id="UP000008702">
    <property type="component" value="Chromosome"/>
</dbReference>
<dbReference type="KEGG" id="bad:BAD_1557"/>
<accession>A1A3Q5</accession>